<keyword evidence="2" id="KW-1185">Reference proteome</keyword>
<gene>
    <name evidence="1" type="ORF">FHP24_12235</name>
</gene>
<evidence type="ECO:0000313" key="1">
    <source>
        <dbReference type="EMBL" id="TNM63567.1"/>
    </source>
</evidence>
<comment type="caution">
    <text evidence="1">The sequence shown here is derived from an EMBL/GenBank/DDBJ whole genome shotgun (WGS) entry which is preliminary data.</text>
</comment>
<organism evidence="1 2">
    <name type="scientific">Aliirhizobium smilacinae</name>
    <dbReference type="NCBI Taxonomy" id="1395944"/>
    <lineage>
        <taxon>Bacteria</taxon>
        <taxon>Pseudomonadati</taxon>
        <taxon>Pseudomonadota</taxon>
        <taxon>Alphaproteobacteria</taxon>
        <taxon>Hyphomicrobiales</taxon>
        <taxon>Rhizobiaceae</taxon>
        <taxon>Aliirhizobium</taxon>
    </lineage>
</organism>
<name>A0A5C4XJP9_9HYPH</name>
<dbReference type="Proteomes" id="UP000311605">
    <property type="component" value="Unassembled WGS sequence"/>
</dbReference>
<accession>A0A5C4XJP9</accession>
<protein>
    <submittedName>
        <fullName evidence="1">Uncharacterized protein</fullName>
    </submittedName>
</protein>
<dbReference type="AlphaFoldDB" id="A0A5C4XJP9"/>
<proteinExistence type="predicted"/>
<evidence type="ECO:0000313" key="2">
    <source>
        <dbReference type="Proteomes" id="UP000311605"/>
    </source>
</evidence>
<dbReference type="RefSeq" id="WP_139676475.1">
    <property type="nucleotide sequence ID" value="NZ_VDMN01000002.1"/>
</dbReference>
<reference evidence="1 2" key="1">
    <citation type="submission" date="2019-06" db="EMBL/GenBank/DDBJ databases">
        <title>The draft genome of Rhizobium smilacinae PTYR-5.</title>
        <authorList>
            <person name="Liu L."/>
            <person name="Li L."/>
            <person name="Zhang X."/>
        </authorList>
    </citation>
    <scope>NUCLEOTIDE SEQUENCE [LARGE SCALE GENOMIC DNA]</scope>
    <source>
        <strain evidence="1 2">PTYR-5</strain>
    </source>
</reference>
<sequence>MLDYIGQDGEEHSLETPLTPADFAFQEGRFKKQFRSKPLGFDEPGVAVHEYIDLGMEERQDQKPFIWQVRKNKLVRIGVGEPIVRLVEERLRQWRVLQELAGIRKESAPDLH</sequence>
<dbReference type="OrthoDB" id="9794954at2"/>
<dbReference type="EMBL" id="VDMN01000002">
    <property type="protein sequence ID" value="TNM63567.1"/>
    <property type="molecule type" value="Genomic_DNA"/>
</dbReference>